<reference evidence="1 2" key="1">
    <citation type="submission" date="2014-06" db="EMBL/GenBank/DDBJ databases">
        <authorList>
            <person name="Swart Estienne"/>
        </authorList>
    </citation>
    <scope>NUCLEOTIDE SEQUENCE [LARGE SCALE GENOMIC DNA]</scope>
    <source>
        <strain evidence="1 2">130c</strain>
    </source>
</reference>
<evidence type="ECO:0000313" key="1">
    <source>
        <dbReference type="EMBL" id="CDW78833.1"/>
    </source>
</evidence>
<accession>A0A078AD92</accession>
<sequence>MNGGSIYCENCQLQFAETLFSNNFALNGGSVTVIGSSFTEFQSIQIINNYAYNYGGFVYIQKDLLSLKRLLNEDDSEQQENQLEIYQSHSFIELRQLSSLIGPILRMISIEDCYQNYAYNKGGVVYADSQDIDIEIDGLIQSETQALRQMGGVIHLQNAKSINITQSDFSIFQSPSGSCISSVGLNTKIHISKTNFLENEEAEFPANYLNSDSPSTYGVIYIKTADLVLFSENVFTNSYQKKYGGAIYISNSYFYDSDSTYEFSLAFNGGIMYLKEMYDVKINNINIEYAMAIENGAAMYIDSSFVLALTLGMEMDMHLFFMFKM</sequence>
<name>A0A078AD92_STYLE</name>
<dbReference type="PANTHER" id="PTHR11319">
    <property type="entry name" value="G PROTEIN-COUPLED RECEPTOR-RELATED"/>
    <property type="match status" value="1"/>
</dbReference>
<dbReference type="Proteomes" id="UP000039865">
    <property type="component" value="Unassembled WGS sequence"/>
</dbReference>
<dbReference type="EMBL" id="CCKQ01007461">
    <property type="protein sequence ID" value="CDW78833.1"/>
    <property type="molecule type" value="Genomic_DNA"/>
</dbReference>
<gene>
    <name evidence="1" type="primary">Contig8324.g8874</name>
    <name evidence="1" type="ORF">STYLEM_7817</name>
</gene>
<dbReference type="InParanoid" id="A0A078AD92"/>
<dbReference type="PANTHER" id="PTHR11319:SF35">
    <property type="entry name" value="OUTER MEMBRANE PROTEIN PMPC-RELATED"/>
    <property type="match status" value="1"/>
</dbReference>
<protein>
    <recommendedName>
        <fullName evidence="3">Adhesin-like protein</fullName>
    </recommendedName>
</protein>
<dbReference type="AlphaFoldDB" id="A0A078AD92"/>
<dbReference type="InterPro" id="IPR011050">
    <property type="entry name" value="Pectin_lyase_fold/virulence"/>
</dbReference>
<evidence type="ECO:0000313" key="2">
    <source>
        <dbReference type="Proteomes" id="UP000039865"/>
    </source>
</evidence>
<evidence type="ECO:0008006" key="3">
    <source>
        <dbReference type="Google" id="ProtNLM"/>
    </source>
</evidence>
<organism evidence="1 2">
    <name type="scientific">Stylonychia lemnae</name>
    <name type="common">Ciliate</name>
    <dbReference type="NCBI Taxonomy" id="5949"/>
    <lineage>
        <taxon>Eukaryota</taxon>
        <taxon>Sar</taxon>
        <taxon>Alveolata</taxon>
        <taxon>Ciliophora</taxon>
        <taxon>Intramacronucleata</taxon>
        <taxon>Spirotrichea</taxon>
        <taxon>Stichotrichia</taxon>
        <taxon>Sporadotrichida</taxon>
        <taxon>Oxytrichidae</taxon>
        <taxon>Stylonychinae</taxon>
        <taxon>Stylonychia</taxon>
    </lineage>
</organism>
<keyword evidence="2" id="KW-1185">Reference proteome</keyword>
<dbReference type="SUPFAM" id="SSF51126">
    <property type="entry name" value="Pectin lyase-like"/>
    <property type="match status" value="1"/>
</dbReference>
<proteinExistence type="predicted"/>